<evidence type="ECO:0000313" key="2">
    <source>
        <dbReference type="EMBL" id="AOC96716.1"/>
    </source>
</evidence>
<sequence length="168" mass="19776">MEQYVCKTFRSSFLSIWRLNYIIAMKSYTIIFFLLLGLSCTAQKQEVQKCIESFFEGFHQRDSSKIKLVCADKMILQSISESTTKGNKLSNESTKEFYKSIAAIPLNMKFHEKILSYNIQIDGSMAHVWAPYKFYLNEKFSHSGVNTFALFKEKDEWKIIYLIDTRRR</sequence>
<proteinExistence type="predicted"/>
<gene>
    <name evidence="2" type="ORF">BB050_03634</name>
</gene>
<name>A0AAC9D4S0_9FLAO</name>
<feature type="transmembrane region" description="Helical" evidence="1">
    <location>
        <begin position="21"/>
        <end position="39"/>
    </location>
</feature>
<reference evidence="2 3" key="1">
    <citation type="submission" date="2016-08" db="EMBL/GenBank/DDBJ databases">
        <title>Complete genome sequence of Flavobacterium johnsoniae strain GSE09, a volatile-producing biocontrol agent isolated from cucumber (Cucumis sativus).</title>
        <authorList>
            <person name="Jeong J.-J."/>
            <person name="Oh J.Y."/>
            <person name="Jim Y.J."/>
            <person name="Sang M.K."/>
            <person name="Kim K.D."/>
        </authorList>
    </citation>
    <scope>NUCLEOTIDE SEQUENCE [LARGE SCALE GENOMIC DNA]</scope>
    <source>
        <strain evidence="2 3">GSE09</strain>
    </source>
</reference>
<dbReference type="SUPFAM" id="SSF54427">
    <property type="entry name" value="NTF2-like"/>
    <property type="match status" value="1"/>
</dbReference>
<dbReference type="KEGG" id="fjg:BB050_03634"/>
<accession>A0AAC9D4S0</accession>
<evidence type="ECO:0000256" key="1">
    <source>
        <dbReference type="SAM" id="Phobius"/>
    </source>
</evidence>
<dbReference type="Gene3D" id="3.10.450.50">
    <property type="match status" value="1"/>
</dbReference>
<evidence type="ECO:0000313" key="3">
    <source>
        <dbReference type="Proteomes" id="UP000093276"/>
    </source>
</evidence>
<dbReference type="Proteomes" id="UP000093276">
    <property type="component" value="Chromosome"/>
</dbReference>
<organism evidence="2 3">
    <name type="scientific">Flavobacterium anhuiense</name>
    <dbReference type="NCBI Taxonomy" id="459526"/>
    <lineage>
        <taxon>Bacteria</taxon>
        <taxon>Pseudomonadati</taxon>
        <taxon>Bacteroidota</taxon>
        <taxon>Flavobacteriia</taxon>
        <taxon>Flavobacteriales</taxon>
        <taxon>Flavobacteriaceae</taxon>
        <taxon>Flavobacterium</taxon>
    </lineage>
</organism>
<keyword evidence="1" id="KW-0472">Membrane</keyword>
<dbReference type="EMBL" id="CP016907">
    <property type="protein sequence ID" value="AOC96716.1"/>
    <property type="molecule type" value="Genomic_DNA"/>
</dbReference>
<keyword evidence="1" id="KW-0812">Transmembrane</keyword>
<dbReference type="AlphaFoldDB" id="A0AAC9D4S0"/>
<dbReference type="InterPro" id="IPR032710">
    <property type="entry name" value="NTF2-like_dom_sf"/>
</dbReference>
<keyword evidence="1" id="KW-1133">Transmembrane helix</keyword>
<protein>
    <submittedName>
        <fullName evidence="2">Lumazine-binding protein</fullName>
    </submittedName>
</protein>